<keyword evidence="3" id="KW-0949">S-adenosyl-L-methionine</keyword>
<evidence type="ECO:0000256" key="6">
    <source>
        <dbReference type="ARBA" id="ARBA00023014"/>
    </source>
</evidence>
<feature type="domain" description="B12-binding" evidence="7">
    <location>
        <begin position="1"/>
        <end position="107"/>
    </location>
</feature>
<dbReference type="Pfam" id="PF04055">
    <property type="entry name" value="Radical_SAM"/>
    <property type="match status" value="1"/>
</dbReference>
<organism evidence="9">
    <name type="scientific">marine metagenome</name>
    <dbReference type="NCBI Taxonomy" id="408172"/>
    <lineage>
        <taxon>unclassified sequences</taxon>
        <taxon>metagenomes</taxon>
        <taxon>ecological metagenomes</taxon>
    </lineage>
</organism>
<dbReference type="EMBL" id="UINC01130703">
    <property type="protein sequence ID" value="SVD11934.1"/>
    <property type="molecule type" value="Genomic_DNA"/>
</dbReference>
<dbReference type="SFLD" id="SFLDS00029">
    <property type="entry name" value="Radical_SAM"/>
    <property type="match status" value="1"/>
</dbReference>
<dbReference type="AlphaFoldDB" id="A0A382SPS2"/>
<accession>A0A382SPS2</accession>
<keyword evidence="4" id="KW-0479">Metal-binding</keyword>
<dbReference type="GO" id="GO:0051539">
    <property type="term" value="F:4 iron, 4 sulfur cluster binding"/>
    <property type="evidence" value="ECO:0007669"/>
    <property type="project" value="UniProtKB-KW"/>
</dbReference>
<comment type="cofactor">
    <cofactor evidence="1">
        <name>[4Fe-4S] cluster</name>
        <dbReference type="ChEBI" id="CHEBI:49883"/>
    </cofactor>
</comment>
<gene>
    <name evidence="9" type="ORF">METZ01_LOCUS364788</name>
</gene>
<dbReference type="Gene3D" id="3.40.50.280">
    <property type="entry name" value="Cobalamin-binding domain"/>
    <property type="match status" value="1"/>
</dbReference>
<keyword evidence="5" id="KW-0408">Iron</keyword>
<name>A0A382SPS2_9ZZZZ</name>
<evidence type="ECO:0000256" key="3">
    <source>
        <dbReference type="ARBA" id="ARBA00022691"/>
    </source>
</evidence>
<dbReference type="GO" id="GO:0003824">
    <property type="term" value="F:catalytic activity"/>
    <property type="evidence" value="ECO:0007669"/>
    <property type="project" value="InterPro"/>
</dbReference>
<evidence type="ECO:0000259" key="8">
    <source>
        <dbReference type="PROSITE" id="PS51918"/>
    </source>
</evidence>
<dbReference type="SUPFAM" id="SSF52242">
    <property type="entry name" value="Cobalamin (vitamin B12)-binding domain"/>
    <property type="match status" value="1"/>
</dbReference>
<evidence type="ECO:0000256" key="4">
    <source>
        <dbReference type="ARBA" id="ARBA00022723"/>
    </source>
</evidence>
<dbReference type="CDD" id="cd02068">
    <property type="entry name" value="radical_SAM_B12_BD"/>
    <property type="match status" value="1"/>
</dbReference>
<keyword evidence="2" id="KW-0808">Transferase</keyword>
<evidence type="ECO:0000259" key="7">
    <source>
        <dbReference type="PROSITE" id="PS51332"/>
    </source>
</evidence>
<dbReference type="GO" id="GO:0046872">
    <property type="term" value="F:metal ion binding"/>
    <property type="evidence" value="ECO:0007669"/>
    <property type="project" value="UniProtKB-KW"/>
</dbReference>
<proteinExistence type="predicted"/>
<dbReference type="InterPro" id="IPR036724">
    <property type="entry name" value="Cobalamin-bd_sf"/>
</dbReference>
<evidence type="ECO:0000313" key="9">
    <source>
        <dbReference type="EMBL" id="SVD11934.1"/>
    </source>
</evidence>
<dbReference type="PANTHER" id="PTHR43409">
    <property type="entry name" value="ANAEROBIC MAGNESIUM-PROTOPORPHYRIN IX MONOMETHYL ESTER CYCLASE-RELATED"/>
    <property type="match status" value="1"/>
</dbReference>
<feature type="domain" description="Radical SAM core" evidence="8">
    <location>
        <begin position="154"/>
        <end position="309"/>
    </location>
</feature>
<dbReference type="PROSITE" id="PS51332">
    <property type="entry name" value="B12_BINDING"/>
    <property type="match status" value="1"/>
</dbReference>
<dbReference type="GO" id="GO:0005829">
    <property type="term" value="C:cytosol"/>
    <property type="evidence" value="ECO:0007669"/>
    <property type="project" value="TreeGrafter"/>
</dbReference>
<dbReference type="SFLD" id="SFLDG01082">
    <property type="entry name" value="B12-binding_domain_containing"/>
    <property type="match status" value="1"/>
</dbReference>
<dbReference type="CDD" id="cd01335">
    <property type="entry name" value="Radical_SAM"/>
    <property type="match status" value="1"/>
</dbReference>
<dbReference type="PROSITE" id="PS51918">
    <property type="entry name" value="RADICAL_SAM"/>
    <property type="match status" value="1"/>
</dbReference>
<dbReference type="Pfam" id="PF02310">
    <property type="entry name" value="B12-binding"/>
    <property type="match status" value="1"/>
</dbReference>
<evidence type="ECO:0000256" key="5">
    <source>
        <dbReference type="ARBA" id="ARBA00023004"/>
    </source>
</evidence>
<dbReference type="SUPFAM" id="SSF102114">
    <property type="entry name" value="Radical SAM enzymes"/>
    <property type="match status" value="1"/>
</dbReference>
<dbReference type="SFLD" id="SFLDG01123">
    <property type="entry name" value="methyltransferase_(Class_B)"/>
    <property type="match status" value="1"/>
</dbReference>
<dbReference type="PANTHER" id="PTHR43409:SF7">
    <property type="entry name" value="BLL1977 PROTEIN"/>
    <property type="match status" value="1"/>
</dbReference>
<feature type="non-terminal residue" evidence="9">
    <location>
        <position position="309"/>
    </location>
</feature>
<reference evidence="9" key="1">
    <citation type="submission" date="2018-05" db="EMBL/GenBank/DDBJ databases">
        <authorList>
            <person name="Lanie J.A."/>
            <person name="Ng W.-L."/>
            <person name="Kazmierczak K.M."/>
            <person name="Andrzejewski T.M."/>
            <person name="Davidsen T.M."/>
            <person name="Wayne K.J."/>
            <person name="Tettelin H."/>
            <person name="Glass J.I."/>
            <person name="Rusch D."/>
            <person name="Podicherti R."/>
            <person name="Tsui H.-C.T."/>
            <person name="Winkler M.E."/>
        </authorList>
    </citation>
    <scope>NUCLEOTIDE SEQUENCE</scope>
</reference>
<feature type="non-terminal residue" evidence="9">
    <location>
        <position position="1"/>
    </location>
</feature>
<dbReference type="InterPro" id="IPR058240">
    <property type="entry name" value="rSAM_sf"/>
</dbReference>
<dbReference type="GO" id="GO:0031419">
    <property type="term" value="F:cobalamin binding"/>
    <property type="evidence" value="ECO:0007669"/>
    <property type="project" value="InterPro"/>
</dbReference>
<evidence type="ECO:0000256" key="2">
    <source>
        <dbReference type="ARBA" id="ARBA00022679"/>
    </source>
</evidence>
<keyword evidence="6" id="KW-0411">Iron-sulfur</keyword>
<dbReference type="InterPro" id="IPR007197">
    <property type="entry name" value="rSAM"/>
</dbReference>
<dbReference type="Gene3D" id="3.80.30.20">
    <property type="entry name" value="tm_1862 like domain"/>
    <property type="match status" value="1"/>
</dbReference>
<dbReference type="InterPro" id="IPR023404">
    <property type="entry name" value="rSAM_horseshoe"/>
</dbReference>
<dbReference type="InterPro" id="IPR034466">
    <property type="entry name" value="Methyltransferase_Class_B"/>
</dbReference>
<protein>
    <submittedName>
        <fullName evidence="9">Uncharacterized protein</fullName>
    </submittedName>
</protein>
<evidence type="ECO:0000256" key="1">
    <source>
        <dbReference type="ARBA" id="ARBA00001966"/>
    </source>
</evidence>
<dbReference type="InterPro" id="IPR051198">
    <property type="entry name" value="BchE-like"/>
</dbReference>
<sequence>RGFRNIKVLDAYAMELSHDEVIADIEEYDPDVIGMTCYTSDAPLTIDLCRRIKEKFPGKHLVLGGTHPTVFADEFLLNGDVDYIVKSEGEETLYELLVVLRDGGSLADIKGLIYKENGGVQRNCDRPQISDLNSLPQQAWDLAPMHLYKLPFYFHPKGNRSLITSRGCPVGCTFCAVHNGKRIKYQSAERMMSDFRTLVHQYGAKHIHFMDSLFPGNKQRVEEFCDRWISEKLGVTWSCSAYSNCMSESLLKKMSQAGCTTVSYGLESGNKEMLDNVEKKQSLEKVRDVVRWTKDAGIKARGLFMLGLP</sequence>
<dbReference type="InterPro" id="IPR006158">
    <property type="entry name" value="Cobalamin-bd"/>
</dbReference>